<evidence type="ECO:0000313" key="2">
    <source>
        <dbReference type="EMBL" id="ACB33146.1"/>
    </source>
</evidence>
<evidence type="ECO:0000313" key="3">
    <source>
        <dbReference type="Proteomes" id="UP000001693"/>
    </source>
</evidence>
<dbReference type="KEGG" id="lch:Lcho_0874"/>
<feature type="signal peptide" evidence="1">
    <location>
        <begin position="1"/>
        <end position="41"/>
    </location>
</feature>
<proteinExistence type="predicted"/>
<dbReference type="Proteomes" id="UP000001693">
    <property type="component" value="Chromosome"/>
</dbReference>
<dbReference type="EMBL" id="CP001013">
    <property type="protein sequence ID" value="ACB33146.1"/>
    <property type="molecule type" value="Genomic_DNA"/>
</dbReference>
<evidence type="ECO:0000256" key="1">
    <source>
        <dbReference type="SAM" id="SignalP"/>
    </source>
</evidence>
<gene>
    <name evidence="2" type="ordered locus">Lcho_0874</name>
</gene>
<name>B1Y1W6_LEPCP</name>
<organism evidence="2 3">
    <name type="scientific">Leptothrix cholodnii (strain ATCC 51168 / LMG 8142 / SP-6)</name>
    <name type="common">Leptothrix discophora (strain SP-6)</name>
    <dbReference type="NCBI Taxonomy" id="395495"/>
    <lineage>
        <taxon>Bacteria</taxon>
        <taxon>Pseudomonadati</taxon>
        <taxon>Pseudomonadota</taxon>
        <taxon>Betaproteobacteria</taxon>
        <taxon>Burkholderiales</taxon>
        <taxon>Sphaerotilaceae</taxon>
        <taxon>Leptothrix</taxon>
    </lineage>
</organism>
<accession>B1Y1W6</accession>
<dbReference type="HOGENOM" id="CLU_1445114_0_0_4"/>
<dbReference type="eggNOG" id="ENOG5033KFP">
    <property type="taxonomic scope" value="Bacteria"/>
</dbReference>
<dbReference type="AlphaFoldDB" id="B1Y1W6"/>
<keyword evidence="3" id="KW-1185">Reference proteome</keyword>
<reference evidence="2 3" key="1">
    <citation type="submission" date="2008-03" db="EMBL/GenBank/DDBJ databases">
        <title>Complete sequence of Leptothrix cholodnii SP-6.</title>
        <authorList>
            <consortium name="US DOE Joint Genome Institute"/>
            <person name="Copeland A."/>
            <person name="Lucas S."/>
            <person name="Lapidus A."/>
            <person name="Glavina del Rio T."/>
            <person name="Dalin E."/>
            <person name="Tice H."/>
            <person name="Bruce D."/>
            <person name="Goodwin L."/>
            <person name="Pitluck S."/>
            <person name="Chertkov O."/>
            <person name="Brettin T."/>
            <person name="Detter J.C."/>
            <person name="Han C."/>
            <person name="Kuske C.R."/>
            <person name="Schmutz J."/>
            <person name="Larimer F."/>
            <person name="Land M."/>
            <person name="Hauser L."/>
            <person name="Kyrpides N."/>
            <person name="Lykidis A."/>
            <person name="Emerson D."/>
            <person name="Richardson P."/>
        </authorList>
    </citation>
    <scope>NUCLEOTIDE SEQUENCE [LARGE SCALE GENOMIC DNA]</scope>
    <source>
        <strain evidence="3">ATCC 51168 / LMG 8142 / SP-6</strain>
    </source>
</reference>
<dbReference type="RefSeq" id="WP_012345908.1">
    <property type="nucleotide sequence ID" value="NC_010524.1"/>
</dbReference>
<dbReference type="STRING" id="395495.Lcho_0874"/>
<keyword evidence="1" id="KW-0732">Signal</keyword>
<feature type="chain" id="PRO_5002773275" description="Secreted protein" evidence="1">
    <location>
        <begin position="42"/>
        <end position="186"/>
    </location>
</feature>
<sequence precursor="true">MTTHRSASIARRMPAHALWRAFALPCLAVAAMAGAPAPAHAVDGCQVLLCFAAPNWRKVPQCVPPIRQVLRDLARGRAFPTCAMSGAGNSAQHNWAAAPTNCPPQYTRLVETDTGSSYTCDYTGAISVVVEGAAFARTWWNMAGDTVTEFSPAAKAQMGSWDTRYDDEYQAWTGAQASVPVAPSIP</sequence>
<protein>
    <recommendedName>
        <fullName evidence="4">Secreted protein</fullName>
    </recommendedName>
</protein>
<evidence type="ECO:0008006" key="4">
    <source>
        <dbReference type="Google" id="ProtNLM"/>
    </source>
</evidence>